<dbReference type="GO" id="GO:0070939">
    <property type="term" value="C:Dsl1/NZR complex"/>
    <property type="evidence" value="ECO:0007669"/>
    <property type="project" value="TreeGrafter"/>
</dbReference>
<comment type="caution">
    <text evidence="7">The sequence shown here is derived from an EMBL/GenBank/DDBJ whole genome shotgun (WGS) entry which is preliminary data.</text>
</comment>
<dbReference type="InterPro" id="IPR013244">
    <property type="entry name" value="Sec39_domain"/>
</dbReference>
<dbReference type="EMBL" id="JAIWQS010000003">
    <property type="protein sequence ID" value="KAJ8770618.1"/>
    <property type="molecule type" value="Genomic_DNA"/>
</dbReference>
<evidence type="ECO:0000256" key="5">
    <source>
        <dbReference type="SAM" id="Coils"/>
    </source>
</evidence>
<keyword evidence="5" id="KW-0175">Coiled coil</keyword>
<evidence type="ECO:0000256" key="2">
    <source>
        <dbReference type="ARBA" id="ARBA00022448"/>
    </source>
</evidence>
<dbReference type="PANTHER" id="PTHR15922">
    <property type="entry name" value="NEUROBLASTOMA-AMPLIFIED SEQUENCE"/>
    <property type="match status" value="1"/>
</dbReference>
<evidence type="ECO:0000256" key="1">
    <source>
        <dbReference type="ARBA" id="ARBA00004240"/>
    </source>
</evidence>
<feature type="coiled-coil region" evidence="5">
    <location>
        <begin position="905"/>
        <end position="932"/>
    </location>
</feature>
<reference evidence="7 8" key="1">
    <citation type="submission" date="2021-09" db="EMBL/GenBank/DDBJ databases">
        <title>Genomic insights and catalytic innovation underlie evolution of tropane alkaloids biosynthesis.</title>
        <authorList>
            <person name="Wang Y.-J."/>
            <person name="Tian T."/>
            <person name="Huang J.-P."/>
            <person name="Huang S.-X."/>
        </authorList>
    </citation>
    <scope>NUCLEOTIDE SEQUENCE [LARGE SCALE GENOMIC DNA]</scope>
    <source>
        <strain evidence="7">KIB-2018</strain>
        <tissue evidence="7">Leaf</tissue>
    </source>
</reference>
<feature type="domain" description="Sec39" evidence="6">
    <location>
        <begin position="608"/>
        <end position="871"/>
    </location>
</feature>
<dbReference type="SUPFAM" id="SSF50978">
    <property type="entry name" value="WD40 repeat-like"/>
    <property type="match status" value="1"/>
</dbReference>
<organism evidence="7 8">
    <name type="scientific">Erythroxylum novogranatense</name>
    <dbReference type="NCBI Taxonomy" id="1862640"/>
    <lineage>
        <taxon>Eukaryota</taxon>
        <taxon>Viridiplantae</taxon>
        <taxon>Streptophyta</taxon>
        <taxon>Embryophyta</taxon>
        <taxon>Tracheophyta</taxon>
        <taxon>Spermatophyta</taxon>
        <taxon>Magnoliopsida</taxon>
        <taxon>eudicotyledons</taxon>
        <taxon>Gunneridae</taxon>
        <taxon>Pentapetalae</taxon>
        <taxon>rosids</taxon>
        <taxon>fabids</taxon>
        <taxon>Malpighiales</taxon>
        <taxon>Erythroxylaceae</taxon>
        <taxon>Erythroxylum</taxon>
    </lineage>
</organism>
<evidence type="ECO:0000259" key="6">
    <source>
        <dbReference type="Pfam" id="PF08314"/>
    </source>
</evidence>
<accession>A0AAV8TWX2</accession>
<evidence type="ECO:0000313" key="8">
    <source>
        <dbReference type="Proteomes" id="UP001159364"/>
    </source>
</evidence>
<keyword evidence="3" id="KW-0256">Endoplasmic reticulum</keyword>
<dbReference type="Proteomes" id="UP001159364">
    <property type="component" value="Linkage Group LG03"/>
</dbReference>
<dbReference type="Pfam" id="PF08314">
    <property type="entry name" value="Sec39"/>
    <property type="match status" value="2"/>
</dbReference>
<gene>
    <name evidence="7" type="ORF">K2173_021265</name>
</gene>
<dbReference type="InterPro" id="IPR036322">
    <property type="entry name" value="WD40_repeat_dom_sf"/>
</dbReference>
<feature type="domain" description="Sec39" evidence="6">
    <location>
        <begin position="913"/>
        <end position="1232"/>
    </location>
</feature>
<evidence type="ECO:0000256" key="4">
    <source>
        <dbReference type="ARBA" id="ARBA00022927"/>
    </source>
</evidence>
<protein>
    <recommendedName>
        <fullName evidence="6">Sec39 domain-containing protein</fullName>
    </recommendedName>
</protein>
<proteinExistence type="predicted"/>
<comment type="subcellular location">
    <subcellularLocation>
        <location evidence="1">Endoplasmic reticulum</location>
    </subcellularLocation>
</comment>
<dbReference type="GO" id="GO:0006890">
    <property type="term" value="P:retrograde vesicle-mediated transport, Golgi to endoplasmic reticulum"/>
    <property type="evidence" value="ECO:0007669"/>
    <property type="project" value="InterPro"/>
</dbReference>
<keyword evidence="2" id="KW-0813">Transport</keyword>
<dbReference type="GO" id="GO:0015031">
    <property type="term" value="P:protein transport"/>
    <property type="evidence" value="ECO:0007669"/>
    <property type="project" value="UniProtKB-KW"/>
</dbReference>
<keyword evidence="8" id="KW-1185">Reference proteome</keyword>
<dbReference type="GO" id="GO:0000149">
    <property type="term" value="F:SNARE binding"/>
    <property type="evidence" value="ECO:0007669"/>
    <property type="project" value="TreeGrafter"/>
</dbReference>
<keyword evidence="4" id="KW-0653">Protein transport</keyword>
<name>A0AAV8TWX2_9ROSI</name>
<evidence type="ECO:0000313" key="7">
    <source>
        <dbReference type="EMBL" id="KAJ8770618.1"/>
    </source>
</evidence>
<sequence length="2425" mass="273888">MGMEEGESERVTEVIYETRYHASSRLCSSDYPRLPSKKVIDSCKGGFLSLFLARGVSQLKEKWRGKKDQTRIKKAASLFVSPRGERVAVATGGQITILRKEDDYQEPFGVFASSSLGTFISGVWSESHDILGVLDDTNTLYFVKENGEEMTRITNRQLKVSLPIIGLILCDNVDAKTSCLCSFMLLTNDGSLHQIELSQESNISIPPLKSSSGGLTAKRLFPNDVVCFEYDPEHSLLLVVGSTVTMPLASNGNSGYCHLSLWHKSQTLELKSLFTLQLEGMYFKPLGYVGHLTQPKVLMSPQGKFVATLDIRGCLDIFELNIECHTLSNFSGRVSVRTPETNKLSTEIDEPFGNIKDFTWWSDHILSIVKGDGTFTMINILTGMSVQENNLVYSMPVVERVRQLKGHVLLLECKMCREIQVSSKHERESSDSSKLEENIGEECDYADISGLQWSLMSISQRSIPELYNILISKHDYQAALDFANHHGLDRDEVLKSQWLHSGHGTREINMILSNIKDQGFVISECVDKVGSTEDATKALLARGLRATDRFCFSQSYDCEYGQLWKFRMARLQLLQFKDRLETYLGINMGRFSAQEYSKFRFVSLTEAAVTLAESGKIGALNLLFKRHPYSLHPFILQILAAIPETIPVQTYRQLLPGSSPPSSILLREEDWVESAEMVSYINNLSGNHEIDLQIRTEAIIKHSMGPLWPSVDELYLWYKNRAKDIDHYTGQLENCLCLIDVACQKGIELQNYKKDILYLQHLIYSDDSSDEIGFNITLVAWEQLSDYEKFKMMLKEVKEENVVKKLHDLAIPFIQSRFHESTSITQDPPSHGQLSLDECESFMVRWLKEVALENKLDICMKVIEEGCKDLQSNGYFRDDFEAVDCGLQCIYLFTVTDRWGNMNALLSKLRQMQDAKIHIESLEERLKLAEGYIEAGRILAHYQVPKPINFFLNARADEKGVKQILRLILSKFARRQQGRSDNDWANLWQDIQCIREKAFPFLDPEYMLMEFCRGLLKAGKFSLARNYLKGTSSVALASDKAENLVIQAAREYFFSASTLSCPEIWKAKECLSLFPSSRNVKTEADLIDALTIKLPNLGVTLLPLQFRQIKDPMEMVKMVITSQAGAYLPVDEIMEVAQLLGLSSSDDICTVQEAIAREAAVAGDLQLAFDLCLTLARKGHGLIWDLCAAIARGPALENMDLSSRKQLLGFALSHCDEESIGELLHAWKDLDMQGQCENLLMLTGMNSPTFTTQGLTASPFHHKQDMVDLSDYSDQFKGMSHDDNEVNFNAIKNILSSVAKSFPGEDGTDLGLPWRESTKILSFASCQLPWLLELSTKAENLKRLTPNFIPGKEYVSLQTRAMMTILSWLARNGFAPHDNVIASMARSIMEPPVTEQEDVMGCCFLLNLVDAFSGVEVIEEQLRIRENYQEICNIMNVGLIYSLLHNFGVECKGPTERRELLIRTFQEKHTLLSSDEMEKFNKVQSTFWREWKLKLEEKKRATEHSRTLEQIIHGVDASRFLSGDVNYIESSIFTLIESVKTEKNFIIKDVLKLVGTYNLNRNEVLLKYLTSILVSEVWSNDDVTAEISGVKGELINCASKTIKTISLVVYPAIDGCNKERLAYIYSLLSDCYLQLEENKEPMPVMHPGSSNLSALEVSHLCKVFEQECQRVSFIKDLNFKNIAGLDSLNLQHFRDEVYRCVDEVNLEALAQMVQTLVGIHGDLMHDDLTSRQDVYEHYILNLMMNLEKRVITEFCVASPEYFQQFTCQLEQTYSVSRMYIRLLMPADALGIMKRYFTLIIHLLGCYGTVPDNSLWQDCLIALLNFWSRLTDEMQEVASLQNLKESLVFDAVCLSVCLKIFTRLVVEDSVSPSQCWSTIVTYVMFGLTGDFAAEILNFCRAMVFSGCGFGAISEVFYKAMSQYNLISTPNTGSQDLPYIYASILDAILNDLVHGSLEPQHLYGLLSSLSKLEGQMEDLQRVRQVVWEKMAQFSDDLQIPSHVRVYGLELMQFITGTGIKGVSTELQSCVTPWEGWGEYLSASKRSDSNVSLGLPDNIGGSNKLTSTLVALKSSQLAAAIAPSIEITHADLVNVEKATLCFFKLCEASSTVHHCDTLLAILEEWEGFFVVGGNVVESTEASEAGNCWNDDDWDEGWESFQEVESFEKEKTDKSLCVHPLHLCWVEIFKKLSTLSQFDEILRLIDQSLSKSNGLFLDEEDTQTLTGIILYKNCFVALKLALLLPYEAVQLQCLTVVEEKLKEGISVAQGGDHHFLTVVLYSRIISTIITNPLYGTTFSYLCYLVGNLCRHYQENLLSRIGRNESVNTETDFLVFGRILFPCFVSELVKANQQILAGFIVTKFMHTNPSLSLINVTEATLRRFLGRQLHVLNHDEFSTEIPGSCTVLKNVICGLKVKLENLIRSALELL</sequence>
<dbReference type="PANTHER" id="PTHR15922:SF2">
    <property type="entry name" value="NBAS SUBUNIT OF NRZ TETHERING COMPLEX"/>
    <property type="match status" value="1"/>
</dbReference>
<evidence type="ECO:0000256" key="3">
    <source>
        <dbReference type="ARBA" id="ARBA00022824"/>
    </source>
</evidence>